<name>A0A7G9SLZ4_9GAMM</name>
<reference evidence="2 3" key="1">
    <citation type="submission" date="2020-08" db="EMBL/GenBank/DDBJ databases">
        <title>Genome sequence of Thermomonas carbonis KCTC 42013T.</title>
        <authorList>
            <person name="Hyun D.-W."/>
            <person name="Bae J.-W."/>
        </authorList>
    </citation>
    <scope>NUCLEOTIDE SEQUENCE [LARGE SCALE GENOMIC DNA]</scope>
    <source>
        <strain evidence="2 3">KCTC 42013</strain>
    </source>
</reference>
<keyword evidence="1" id="KW-0472">Membrane</keyword>
<evidence type="ECO:0000256" key="1">
    <source>
        <dbReference type="SAM" id="Phobius"/>
    </source>
</evidence>
<dbReference type="Pfam" id="PF09842">
    <property type="entry name" value="DUF2069"/>
    <property type="match status" value="1"/>
</dbReference>
<dbReference type="Proteomes" id="UP000515804">
    <property type="component" value="Chromosome"/>
</dbReference>
<gene>
    <name evidence="2" type="ORF">H9L16_08970</name>
</gene>
<sequence>MSTSRPLVFALLALAAFFIVWFARDAHLLTGLLVFALPPFLLAIAAWRGWHRAGFVAGVLALLWFCHGVMLAWSEPGQRAMALLEVALSLAIIYAACLPGARARREKTSGKAE</sequence>
<dbReference type="RefSeq" id="WP_187551393.1">
    <property type="nucleotide sequence ID" value="NZ_BMZL01000002.1"/>
</dbReference>
<feature type="transmembrane region" description="Helical" evidence="1">
    <location>
        <begin position="54"/>
        <end position="74"/>
    </location>
</feature>
<protein>
    <submittedName>
        <fullName evidence="2">DUF2069 domain-containing protein</fullName>
    </submittedName>
</protein>
<keyword evidence="1" id="KW-0812">Transmembrane</keyword>
<dbReference type="KEGG" id="tcn:H9L16_08970"/>
<feature type="transmembrane region" description="Helical" evidence="1">
    <location>
        <begin position="29"/>
        <end position="47"/>
    </location>
</feature>
<accession>A0A7G9SLZ4</accession>
<feature type="transmembrane region" description="Helical" evidence="1">
    <location>
        <begin position="80"/>
        <end position="101"/>
    </location>
</feature>
<dbReference type="AlphaFoldDB" id="A0A7G9SLZ4"/>
<dbReference type="EMBL" id="CP060719">
    <property type="protein sequence ID" value="QNN68869.1"/>
    <property type="molecule type" value="Genomic_DNA"/>
</dbReference>
<evidence type="ECO:0000313" key="2">
    <source>
        <dbReference type="EMBL" id="QNN68869.1"/>
    </source>
</evidence>
<organism evidence="2 3">
    <name type="scientific">Thermomonas carbonis</name>
    <dbReference type="NCBI Taxonomy" id="1463158"/>
    <lineage>
        <taxon>Bacteria</taxon>
        <taxon>Pseudomonadati</taxon>
        <taxon>Pseudomonadota</taxon>
        <taxon>Gammaproteobacteria</taxon>
        <taxon>Lysobacterales</taxon>
        <taxon>Lysobacteraceae</taxon>
        <taxon>Thermomonas</taxon>
    </lineage>
</organism>
<keyword evidence="3" id="KW-1185">Reference proteome</keyword>
<keyword evidence="1" id="KW-1133">Transmembrane helix</keyword>
<dbReference type="InterPro" id="IPR018643">
    <property type="entry name" value="DUF2069_membrane"/>
</dbReference>
<feature type="transmembrane region" description="Helical" evidence="1">
    <location>
        <begin position="7"/>
        <end position="23"/>
    </location>
</feature>
<proteinExistence type="predicted"/>
<evidence type="ECO:0000313" key="3">
    <source>
        <dbReference type="Proteomes" id="UP000515804"/>
    </source>
</evidence>